<organism evidence="10 11">
    <name type="scientific">Strongylocentrotus purpuratus</name>
    <name type="common">Purple sea urchin</name>
    <dbReference type="NCBI Taxonomy" id="7668"/>
    <lineage>
        <taxon>Eukaryota</taxon>
        <taxon>Metazoa</taxon>
        <taxon>Echinodermata</taxon>
        <taxon>Eleutherozoa</taxon>
        <taxon>Echinozoa</taxon>
        <taxon>Echinoidea</taxon>
        <taxon>Euechinoidea</taxon>
        <taxon>Echinacea</taxon>
        <taxon>Camarodonta</taxon>
        <taxon>Echinidea</taxon>
        <taxon>Strongylocentrotidae</taxon>
        <taxon>Strongylocentrotus</taxon>
    </lineage>
</organism>
<dbReference type="SUPFAM" id="SSF48452">
    <property type="entry name" value="TPR-like"/>
    <property type="match status" value="2"/>
</dbReference>
<dbReference type="InterPro" id="IPR051727">
    <property type="entry name" value="DnaJ_C3_Co-chaperones"/>
</dbReference>
<dbReference type="SMART" id="SM00271">
    <property type="entry name" value="DnaJ"/>
    <property type="match status" value="1"/>
</dbReference>
<dbReference type="InterPro" id="IPR019734">
    <property type="entry name" value="TPR_rpt"/>
</dbReference>
<dbReference type="GO" id="GO:0034975">
    <property type="term" value="P:protein folding in endoplasmic reticulum"/>
    <property type="evidence" value="ECO:0000318"/>
    <property type="project" value="GO_Central"/>
</dbReference>
<dbReference type="PRINTS" id="PR00625">
    <property type="entry name" value="JDOMAIN"/>
</dbReference>
<dbReference type="Gene3D" id="1.10.287.110">
    <property type="entry name" value="DnaJ domain"/>
    <property type="match status" value="1"/>
</dbReference>
<dbReference type="Gene3D" id="1.25.40.10">
    <property type="entry name" value="Tetratricopeptide repeat domain"/>
    <property type="match status" value="1"/>
</dbReference>
<evidence type="ECO:0000313" key="11">
    <source>
        <dbReference type="Proteomes" id="UP000007110"/>
    </source>
</evidence>
<dbReference type="Pfam" id="PF14559">
    <property type="entry name" value="TPR_19"/>
    <property type="match status" value="1"/>
</dbReference>
<evidence type="ECO:0000256" key="1">
    <source>
        <dbReference type="ARBA" id="ARBA00004319"/>
    </source>
</evidence>
<keyword evidence="5" id="KW-0256">Endoplasmic reticulum</keyword>
<comment type="subcellular location">
    <subcellularLocation>
        <location evidence="1">Endoplasmic reticulum lumen</location>
    </subcellularLocation>
</comment>
<proteinExistence type="predicted"/>
<dbReference type="SMART" id="SM00028">
    <property type="entry name" value="TPR"/>
    <property type="match status" value="7"/>
</dbReference>
<accession>A0A7M7NJ84</accession>
<feature type="domain" description="J" evidence="9">
    <location>
        <begin position="391"/>
        <end position="459"/>
    </location>
</feature>
<evidence type="ECO:0000256" key="7">
    <source>
        <dbReference type="SAM" id="MobiDB-lite"/>
    </source>
</evidence>
<dbReference type="PANTHER" id="PTHR44140">
    <property type="entry name" value="LD25575P"/>
    <property type="match status" value="1"/>
</dbReference>
<reference evidence="11" key="1">
    <citation type="submission" date="2015-02" db="EMBL/GenBank/DDBJ databases">
        <title>Genome sequencing for Strongylocentrotus purpuratus.</title>
        <authorList>
            <person name="Murali S."/>
            <person name="Liu Y."/>
            <person name="Vee V."/>
            <person name="English A."/>
            <person name="Wang M."/>
            <person name="Skinner E."/>
            <person name="Han Y."/>
            <person name="Muzny D.M."/>
            <person name="Worley K.C."/>
            <person name="Gibbs R.A."/>
        </authorList>
    </citation>
    <scope>NUCLEOTIDE SEQUENCE</scope>
</reference>
<dbReference type="GeneID" id="588683"/>
<dbReference type="EnsemblMetazoa" id="XM_030981581">
    <property type="protein sequence ID" value="XP_030837441"/>
    <property type="gene ID" value="LOC588683"/>
</dbReference>
<dbReference type="KEGG" id="spu:588683"/>
<keyword evidence="2 8" id="KW-0732">Signal</keyword>
<dbReference type="FunFam" id="1.25.40.10:FF:000224">
    <property type="entry name" value="DnaJ and TPR domain protein"/>
    <property type="match status" value="1"/>
</dbReference>
<dbReference type="InParanoid" id="A0A7M7NJ84"/>
<feature type="repeat" description="TPR" evidence="6">
    <location>
        <begin position="107"/>
        <end position="140"/>
    </location>
</feature>
<dbReference type="PROSITE" id="PS50005">
    <property type="entry name" value="TPR"/>
    <property type="match status" value="5"/>
</dbReference>
<evidence type="ECO:0000259" key="9">
    <source>
        <dbReference type="PROSITE" id="PS50076"/>
    </source>
</evidence>
<dbReference type="PANTHER" id="PTHR44140:SF2">
    <property type="entry name" value="LD25575P"/>
    <property type="match status" value="1"/>
</dbReference>
<dbReference type="AlphaFoldDB" id="A0A7M7NJ84"/>
<keyword evidence="4 6" id="KW-0802">TPR repeat</keyword>
<evidence type="ECO:0000256" key="2">
    <source>
        <dbReference type="ARBA" id="ARBA00022729"/>
    </source>
</evidence>
<feature type="repeat" description="TPR" evidence="6">
    <location>
        <begin position="187"/>
        <end position="220"/>
    </location>
</feature>
<dbReference type="InterPro" id="IPR001623">
    <property type="entry name" value="DnaJ_domain"/>
</dbReference>
<name>A0A7M7NJ84_STRPU</name>
<feature type="signal peptide" evidence="8">
    <location>
        <begin position="1"/>
        <end position="33"/>
    </location>
</feature>
<dbReference type="Pfam" id="PF13181">
    <property type="entry name" value="TPR_8"/>
    <property type="match status" value="2"/>
</dbReference>
<dbReference type="RefSeq" id="XP_030837441.1">
    <property type="nucleotide sequence ID" value="XM_030981581.1"/>
</dbReference>
<feature type="repeat" description="TPR" evidence="6">
    <location>
        <begin position="39"/>
        <end position="72"/>
    </location>
</feature>
<dbReference type="GO" id="GO:0051087">
    <property type="term" value="F:protein-folding chaperone binding"/>
    <property type="evidence" value="ECO:0000318"/>
    <property type="project" value="GO_Central"/>
</dbReference>
<dbReference type="CDD" id="cd06257">
    <property type="entry name" value="DnaJ"/>
    <property type="match status" value="1"/>
</dbReference>
<evidence type="ECO:0000256" key="5">
    <source>
        <dbReference type="ARBA" id="ARBA00022824"/>
    </source>
</evidence>
<evidence type="ECO:0000256" key="4">
    <source>
        <dbReference type="ARBA" id="ARBA00022803"/>
    </source>
</evidence>
<evidence type="ECO:0000256" key="3">
    <source>
        <dbReference type="ARBA" id="ARBA00022737"/>
    </source>
</evidence>
<dbReference type="Proteomes" id="UP000007110">
    <property type="component" value="Unassembled WGS sequence"/>
</dbReference>
<feature type="repeat" description="TPR" evidence="6">
    <location>
        <begin position="221"/>
        <end position="254"/>
    </location>
</feature>
<keyword evidence="11" id="KW-1185">Reference proteome</keyword>
<dbReference type="OrthoDB" id="1726119at2759"/>
<dbReference type="Pfam" id="PF13414">
    <property type="entry name" value="TPR_11"/>
    <property type="match status" value="1"/>
</dbReference>
<dbReference type="FunCoup" id="A0A7M7NJ84">
    <property type="interactions" value="1521"/>
</dbReference>
<evidence type="ECO:0000313" key="10">
    <source>
        <dbReference type="EnsemblMetazoa" id="XP_030837441"/>
    </source>
</evidence>
<feature type="chain" id="PRO_5029869093" description="J domain-containing protein" evidence="8">
    <location>
        <begin position="34"/>
        <end position="498"/>
    </location>
</feature>
<feature type="region of interest" description="Disordered" evidence="7">
    <location>
        <begin position="452"/>
        <end position="483"/>
    </location>
</feature>
<dbReference type="GO" id="GO:0005783">
    <property type="term" value="C:endoplasmic reticulum"/>
    <property type="evidence" value="ECO:0000318"/>
    <property type="project" value="GO_Central"/>
</dbReference>
<dbReference type="OMA" id="EMRASCY"/>
<dbReference type="GO" id="GO:0005788">
    <property type="term" value="C:endoplasmic reticulum lumen"/>
    <property type="evidence" value="ECO:0007669"/>
    <property type="project" value="UniProtKB-SubCell"/>
</dbReference>
<dbReference type="InterPro" id="IPR011990">
    <property type="entry name" value="TPR-like_helical_dom_sf"/>
</dbReference>
<dbReference type="Pfam" id="PF00226">
    <property type="entry name" value="DnaJ"/>
    <property type="match status" value="1"/>
</dbReference>
<evidence type="ECO:0000256" key="6">
    <source>
        <dbReference type="PROSITE-ProRule" id="PRU00339"/>
    </source>
</evidence>
<reference evidence="10" key="2">
    <citation type="submission" date="2021-01" db="UniProtKB">
        <authorList>
            <consortium name="EnsemblMetazoa"/>
        </authorList>
    </citation>
    <scope>IDENTIFICATION</scope>
</reference>
<dbReference type="GO" id="GO:0051787">
    <property type="term" value="F:misfolded protein binding"/>
    <property type="evidence" value="ECO:0000318"/>
    <property type="project" value="GO_Central"/>
</dbReference>
<feature type="repeat" description="TPR" evidence="6">
    <location>
        <begin position="153"/>
        <end position="186"/>
    </location>
</feature>
<dbReference type="PROSITE" id="PS50076">
    <property type="entry name" value="DNAJ_2"/>
    <property type="match status" value="1"/>
</dbReference>
<dbReference type="InterPro" id="IPR036869">
    <property type="entry name" value="J_dom_sf"/>
</dbReference>
<dbReference type="SUPFAM" id="SSF46565">
    <property type="entry name" value="Chaperone J-domain"/>
    <property type="match status" value="1"/>
</dbReference>
<dbReference type="CTD" id="5611"/>
<sequence>MAKRKELFNLHNFLSSLPVLLVTLSLHYDDGEANSESEAKRYMQTGNTLLAAGQLADALAQYNSAIDNDPNNYMAYYKRAAVYLAQGRSKLALPDLKKSMTLKSDFTPALINHGNVLFKLGHLAKASEDYAAVLKYDPSNKEADKQLGMTRTVEERITLGDQLFQSNQHEQALDAYSKVLMYLPWNADMHRKRAKVYTQLGELYKAIDDLRSVTKLVPDSTEVYLEMSRTHDSMGDLDMALDDIRECLKLDPDHKECFPLYKVLKKIKRFLDAAENYIRDGRYDDAVGKLESSIEAAGKGGVYELRANARICHAYRMGQNPEAMKMCTRVLKDDPENIDVLIDRAETYIQDEMYEEAVNDYQKAKEVDDIQRTQEGLDRAQKLLKQSKKRDYYKILGVRRNAGKKDILKAYRQLAMIWHPDKHEEGEEKSKAEKKFMDIADAKEVLTTPEMREKFDAGEDPLDPEQQKNQGHHHGHPFGFNPFGSGGGGGFNFKFNFN</sequence>
<keyword evidence="3" id="KW-0677">Repeat</keyword>
<protein>
    <recommendedName>
        <fullName evidence="9">J domain-containing protein</fullName>
    </recommendedName>
</protein>
<evidence type="ECO:0000256" key="8">
    <source>
        <dbReference type="SAM" id="SignalP"/>
    </source>
</evidence>